<keyword evidence="2" id="KW-0255">Endonuclease</keyword>
<dbReference type="Proteomes" id="UP000029925">
    <property type="component" value="Unassembled WGS sequence"/>
</dbReference>
<evidence type="ECO:0000313" key="4">
    <source>
        <dbReference type="Proteomes" id="UP000064525"/>
    </source>
</evidence>
<keyword evidence="2" id="KW-0378">Hydrolase</keyword>
<dbReference type="REBASE" id="132223">
    <property type="entry name" value="Hty1ORF1363P"/>
</dbReference>
<dbReference type="InterPro" id="IPR010443">
    <property type="entry name" value="Restrct_endonuc_II_Tsp45I"/>
</dbReference>
<keyword evidence="3" id="KW-1185">Reference proteome</keyword>
<dbReference type="PATRIC" id="fig|76936.10.peg.1332"/>
<protein>
    <submittedName>
        <fullName evidence="2">Restriction endonuclease</fullName>
    </submittedName>
    <submittedName>
        <fullName evidence="1">Type II restriction enzyme</fullName>
    </submittedName>
</protein>
<evidence type="ECO:0000313" key="3">
    <source>
        <dbReference type="Proteomes" id="UP000029925"/>
    </source>
</evidence>
<dbReference type="STRING" id="76936.BN2458_PEG1364"/>
<gene>
    <name evidence="1" type="ORF">BN2458_PEG1364</name>
    <name evidence="2" type="ORF">LS75_007955</name>
</gene>
<dbReference type="AlphaFoldDB" id="A0A099UF67"/>
<dbReference type="GO" id="GO:0004519">
    <property type="term" value="F:endonuclease activity"/>
    <property type="evidence" value="ECO:0007669"/>
    <property type="project" value="UniProtKB-KW"/>
</dbReference>
<organism evidence="1 4">
    <name type="scientific">Helicobacter typhlonius</name>
    <dbReference type="NCBI Taxonomy" id="76936"/>
    <lineage>
        <taxon>Bacteria</taxon>
        <taxon>Pseudomonadati</taxon>
        <taxon>Campylobacterota</taxon>
        <taxon>Epsilonproteobacteria</taxon>
        <taxon>Campylobacterales</taxon>
        <taxon>Helicobacteraceae</taxon>
        <taxon>Helicobacter</taxon>
    </lineage>
</organism>
<reference evidence="2 3" key="1">
    <citation type="journal article" date="2014" name="Genome Announc.">
        <title>Draft genome sequences of eight enterohepatic helicobacter species isolated from both laboratory and wild rodents.</title>
        <authorList>
            <person name="Sheh A."/>
            <person name="Shen Z."/>
            <person name="Fox J.G."/>
        </authorList>
    </citation>
    <scope>NUCLEOTIDE SEQUENCE [LARGE SCALE GENOMIC DNA]</scope>
    <source>
        <strain evidence="2 3">MIT 98-6810</strain>
    </source>
</reference>
<proteinExistence type="predicted"/>
<keyword evidence="2" id="KW-0540">Nuclease</keyword>
<dbReference type="OrthoDB" id="9786971at2"/>
<dbReference type="EMBL" id="JRPF02000011">
    <property type="protein sequence ID" value="TLD78006.1"/>
    <property type="molecule type" value="Genomic_DNA"/>
</dbReference>
<dbReference type="KEGG" id="hty:BN2458_PEG1364"/>
<sequence length="261" mass="30074">MNHFLSQSIELANQRNYLDQLFRVYPMSPDNIREIDSIKWDRFEKAFNANEQEKIIESLLDFDLFPIKDSYIAYLRRDKSAIKRNPATIARICGRLKEMGLNKIYENLSQPKETNRQIGPLFKRWVNSGILGVQPVSLEIFKNTNENAILNASDLAMQEFAKEHLGYTRLKGLDFIARFNGKMIIGEAKFLSDFGGHQNAQLEDAMSLLNTPLTQNIIKVAILDGVCYIQGKNKMFETLTSIYQNHNVLSALLLRDFLYQV</sequence>
<accession>A0A099UF67</accession>
<evidence type="ECO:0000313" key="1">
    <source>
        <dbReference type="EMBL" id="CUU40249.1"/>
    </source>
</evidence>
<reference evidence="4" key="3">
    <citation type="submission" date="2015-11" db="EMBL/GenBank/DDBJ databases">
        <authorList>
            <person name="Anvar S.Y."/>
        </authorList>
    </citation>
    <scope>NUCLEOTIDE SEQUENCE [LARGE SCALE GENOMIC DNA]</scope>
</reference>
<dbReference type="Proteomes" id="UP000064525">
    <property type="component" value="Chromosome I"/>
</dbReference>
<reference evidence="1" key="2">
    <citation type="submission" date="2015-11" db="EMBL/GenBank/DDBJ databases">
        <authorList>
            <person name="Zhang Y."/>
            <person name="Guo Z."/>
        </authorList>
    </citation>
    <scope>NUCLEOTIDE SEQUENCE</scope>
    <source>
        <strain evidence="1">1</strain>
    </source>
</reference>
<dbReference type="EMBL" id="LN907858">
    <property type="protein sequence ID" value="CUU40249.1"/>
    <property type="molecule type" value="Genomic_DNA"/>
</dbReference>
<name>A0A099UF67_9HELI</name>
<dbReference type="RefSeq" id="WP_034342253.1">
    <property type="nucleotide sequence ID" value="NZ_CAMTKE010000022.1"/>
</dbReference>
<dbReference type="GeneID" id="78151557"/>
<dbReference type="Pfam" id="PF06300">
    <property type="entry name" value="Tsp45I"/>
    <property type="match status" value="1"/>
</dbReference>
<evidence type="ECO:0000313" key="2">
    <source>
        <dbReference type="EMBL" id="TLD78006.1"/>
    </source>
</evidence>